<dbReference type="EMBL" id="KB870806">
    <property type="protein sequence ID" value="EOA34679.1"/>
    <property type="molecule type" value="Genomic_DNA"/>
</dbReference>
<organism evidence="1 2">
    <name type="scientific">Capsella rubella</name>
    <dbReference type="NCBI Taxonomy" id="81985"/>
    <lineage>
        <taxon>Eukaryota</taxon>
        <taxon>Viridiplantae</taxon>
        <taxon>Streptophyta</taxon>
        <taxon>Embryophyta</taxon>
        <taxon>Tracheophyta</taxon>
        <taxon>Spermatophyta</taxon>
        <taxon>Magnoliopsida</taxon>
        <taxon>eudicotyledons</taxon>
        <taxon>Gunneridae</taxon>
        <taxon>Pentapetalae</taxon>
        <taxon>rosids</taxon>
        <taxon>malvids</taxon>
        <taxon>Brassicales</taxon>
        <taxon>Brassicaceae</taxon>
        <taxon>Camelineae</taxon>
        <taxon>Capsella</taxon>
    </lineage>
</organism>
<keyword evidence="2" id="KW-1185">Reference proteome</keyword>
<dbReference type="Proteomes" id="UP000029121">
    <property type="component" value="Unassembled WGS sequence"/>
</dbReference>
<sequence>MKKLRHLSFFEQKETALSNSFSSVASSAAVVSLQNGRKGKVSSSYSLLPRWFIRFYYKACRINLTESQMLRSEKSLDPKLHFLQSPSLFL</sequence>
<proteinExistence type="predicted"/>
<accession>R0HXV6</accession>
<gene>
    <name evidence="1" type="ORF">CARUB_v10022244mg</name>
</gene>
<name>R0HXV6_9BRAS</name>
<reference evidence="2" key="1">
    <citation type="journal article" date="2013" name="Nat. Genet.">
        <title>The Capsella rubella genome and the genomic consequences of rapid mating system evolution.</title>
        <authorList>
            <person name="Slotte T."/>
            <person name="Hazzouri K.M."/>
            <person name="Agren J.A."/>
            <person name="Koenig D."/>
            <person name="Maumus F."/>
            <person name="Guo Y.L."/>
            <person name="Steige K."/>
            <person name="Platts A.E."/>
            <person name="Escobar J.S."/>
            <person name="Newman L.K."/>
            <person name="Wang W."/>
            <person name="Mandakova T."/>
            <person name="Vello E."/>
            <person name="Smith L.M."/>
            <person name="Henz S.R."/>
            <person name="Steffen J."/>
            <person name="Takuno S."/>
            <person name="Brandvain Y."/>
            <person name="Coop G."/>
            <person name="Andolfatto P."/>
            <person name="Hu T.T."/>
            <person name="Blanchette M."/>
            <person name="Clark R.M."/>
            <person name="Quesneville H."/>
            <person name="Nordborg M."/>
            <person name="Gaut B.S."/>
            <person name="Lysak M.A."/>
            <person name="Jenkins J."/>
            <person name="Grimwood J."/>
            <person name="Chapman J."/>
            <person name="Prochnik S."/>
            <person name="Shu S."/>
            <person name="Rokhsar D."/>
            <person name="Schmutz J."/>
            <person name="Weigel D."/>
            <person name="Wright S.I."/>
        </authorList>
    </citation>
    <scope>NUCLEOTIDE SEQUENCE [LARGE SCALE GENOMIC DNA]</scope>
    <source>
        <strain evidence="2">cv. Monte Gargano</strain>
    </source>
</reference>
<dbReference type="AlphaFoldDB" id="R0HXV6"/>
<protein>
    <submittedName>
        <fullName evidence="1">Uncharacterized protein</fullName>
    </submittedName>
</protein>
<evidence type="ECO:0000313" key="1">
    <source>
        <dbReference type="EMBL" id="EOA34679.1"/>
    </source>
</evidence>
<evidence type="ECO:0000313" key="2">
    <source>
        <dbReference type="Proteomes" id="UP000029121"/>
    </source>
</evidence>